<proteinExistence type="predicted"/>
<dbReference type="EMBL" id="VFPM01000004">
    <property type="protein sequence ID" value="TQM57344.1"/>
    <property type="molecule type" value="Genomic_DNA"/>
</dbReference>
<sequence>MSTQLREALRGAADDGESPFTRTPHDVLRAARRHQRSRRVRVWAVPSGAVLAVAATAAGVLVAPGLLSGDAARRSAPAQASVSQSAIAPSTSPSPTPTVSRAPGTAPSPTYVPDILTTAETLARCRAQADRDFGVGKAFSLIDPPRVLMAGRGVQTTDAKGNLGLCTIPYATPARLVPGPFASVDDTSGIAEQCSQVAGYDLTGWRLRTASSGNGALAAVFSSDNGWDAACVLTPQAWEPRGTPFQEVRIYESNLPWTGASAYVVALDGTYRRTSKPGTKAGSMFYGAATLRDDGGVATRATRVKVTLGTGEKFSFPVVDGRYAIVISGPQTGGLQNGTYVVTTSDGTVLRRGSLHG</sequence>
<comment type="caution">
    <text evidence="3">The sequence shown here is derived from an EMBL/GenBank/DDBJ whole genome shotgun (WGS) entry which is preliminary data.</text>
</comment>
<keyword evidence="2" id="KW-1133">Transmembrane helix</keyword>
<keyword evidence="2" id="KW-0812">Transmembrane</keyword>
<reference evidence="3 4" key="1">
    <citation type="submission" date="2019-06" db="EMBL/GenBank/DDBJ databases">
        <title>Genome sequencing of plant associated microbes to promote plant fitness in Sorghum bicolor and Oryza sativa.</title>
        <authorList>
            <person name="Coleman-Derr D."/>
        </authorList>
    </citation>
    <scope>NUCLEOTIDE SEQUENCE [LARGE SCALE GENOMIC DNA]</scope>
    <source>
        <strain evidence="3 4">KV-663</strain>
    </source>
</reference>
<name>A0A543HG81_9MICO</name>
<dbReference type="Proteomes" id="UP000316747">
    <property type="component" value="Unassembled WGS sequence"/>
</dbReference>
<dbReference type="AlphaFoldDB" id="A0A543HG81"/>
<accession>A0A543HG81</accession>
<evidence type="ECO:0000313" key="4">
    <source>
        <dbReference type="Proteomes" id="UP000316747"/>
    </source>
</evidence>
<feature type="region of interest" description="Disordered" evidence="1">
    <location>
        <begin position="1"/>
        <end position="35"/>
    </location>
</feature>
<feature type="region of interest" description="Disordered" evidence="1">
    <location>
        <begin position="78"/>
        <end position="112"/>
    </location>
</feature>
<feature type="transmembrane region" description="Helical" evidence="2">
    <location>
        <begin position="42"/>
        <end position="67"/>
    </location>
</feature>
<evidence type="ECO:0000256" key="1">
    <source>
        <dbReference type="SAM" id="MobiDB-lite"/>
    </source>
</evidence>
<protein>
    <submittedName>
        <fullName evidence="3">Uncharacterized protein</fullName>
    </submittedName>
</protein>
<feature type="compositionally biased region" description="Low complexity" evidence="1">
    <location>
        <begin position="78"/>
        <end position="103"/>
    </location>
</feature>
<evidence type="ECO:0000313" key="3">
    <source>
        <dbReference type="EMBL" id="TQM57344.1"/>
    </source>
</evidence>
<organism evidence="3 4">
    <name type="scientific">Humibacillus xanthopallidus</name>
    <dbReference type="NCBI Taxonomy" id="412689"/>
    <lineage>
        <taxon>Bacteria</taxon>
        <taxon>Bacillati</taxon>
        <taxon>Actinomycetota</taxon>
        <taxon>Actinomycetes</taxon>
        <taxon>Micrococcales</taxon>
        <taxon>Intrasporangiaceae</taxon>
        <taxon>Humibacillus</taxon>
    </lineage>
</organism>
<keyword evidence="4" id="KW-1185">Reference proteome</keyword>
<evidence type="ECO:0000256" key="2">
    <source>
        <dbReference type="SAM" id="Phobius"/>
    </source>
</evidence>
<gene>
    <name evidence="3" type="ORF">FBY41_4168</name>
</gene>
<keyword evidence="2" id="KW-0472">Membrane</keyword>